<evidence type="ECO:0000313" key="3">
    <source>
        <dbReference type="RefSeq" id="XP_011008688.1"/>
    </source>
</evidence>
<dbReference type="RefSeq" id="XP_011008688.1">
    <property type="nucleotide sequence ID" value="XM_011010386.1"/>
</dbReference>
<dbReference type="Pfam" id="PF03732">
    <property type="entry name" value="Retrotrans_gag"/>
    <property type="match status" value="1"/>
</dbReference>
<dbReference type="AlphaFoldDB" id="A0AAJ6TCN8"/>
<dbReference type="Proteomes" id="UP000694918">
    <property type="component" value="Unplaced"/>
</dbReference>
<evidence type="ECO:0000259" key="1">
    <source>
        <dbReference type="Pfam" id="PF03732"/>
    </source>
</evidence>
<keyword evidence="2" id="KW-1185">Reference proteome</keyword>
<organism evidence="2 3">
    <name type="scientific">Populus euphratica</name>
    <name type="common">Euphrates poplar</name>
    <dbReference type="NCBI Taxonomy" id="75702"/>
    <lineage>
        <taxon>Eukaryota</taxon>
        <taxon>Viridiplantae</taxon>
        <taxon>Streptophyta</taxon>
        <taxon>Embryophyta</taxon>
        <taxon>Tracheophyta</taxon>
        <taxon>Spermatophyta</taxon>
        <taxon>Magnoliopsida</taxon>
        <taxon>eudicotyledons</taxon>
        <taxon>Gunneridae</taxon>
        <taxon>Pentapetalae</taxon>
        <taxon>rosids</taxon>
        <taxon>fabids</taxon>
        <taxon>Malpighiales</taxon>
        <taxon>Salicaceae</taxon>
        <taxon>Saliceae</taxon>
        <taxon>Populus</taxon>
    </lineage>
</organism>
<accession>A0AAJ6TCN8</accession>
<gene>
    <name evidence="3" type="primary">LOC105114003</name>
</gene>
<sequence length="149" mass="17434">MVEAVDDEKLLIHFFQDSLSDISLTWYMRLDNTKVKKWKDLVDAFMRQYKFNIDVGPDRLSLQAMEKDNKDSIREYARIWSEVVAQVNPSMLEKEMIGLFSNTFKAPYFEYLVRSSAQHFSDLIVIAEGIEQAIGLGKIAYPTEKERFH</sequence>
<reference evidence="3" key="1">
    <citation type="submission" date="2025-08" db="UniProtKB">
        <authorList>
            <consortium name="RefSeq"/>
        </authorList>
    </citation>
    <scope>IDENTIFICATION</scope>
</reference>
<protein>
    <submittedName>
        <fullName evidence="3">Uncharacterized protein LOC105114003</fullName>
    </submittedName>
</protein>
<dbReference type="GeneID" id="105114003"/>
<dbReference type="PANTHER" id="PTHR33223">
    <property type="entry name" value="CCHC-TYPE DOMAIN-CONTAINING PROTEIN"/>
    <property type="match status" value="1"/>
</dbReference>
<dbReference type="InterPro" id="IPR005162">
    <property type="entry name" value="Retrotrans_gag_dom"/>
</dbReference>
<dbReference type="KEGG" id="peu:105114003"/>
<name>A0AAJ6TCN8_POPEU</name>
<proteinExistence type="predicted"/>
<feature type="domain" description="Retrotransposon gag" evidence="1">
    <location>
        <begin position="14"/>
        <end position="100"/>
    </location>
</feature>
<dbReference type="PANTHER" id="PTHR33223:SF8">
    <property type="entry name" value="OS04G0172440 PROTEIN"/>
    <property type="match status" value="1"/>
</dbReference>
<evidence type="ECO:0000313" key="2">
    <source>
        <dbReference type="Proteomes" id="UP000694918"/>
    </source>
</evidence>